<dbReference type="KEGG" id="gaw:V144x_54420"/>
<gene>
    <name evidence="1" type="ORF">V144x_54420</name>
</gene>
<organism evidence="1 2">
    <name type="scientific">Gimesia aquarii</name>
    <dbReference type="NCBI Taxonomy" id="2527964"/>
    <lineage>
        <taxon>Bacteria</taxon>
        <taxon>Pseudomonadati</taxon>
        <taxon>Planctomycetota</taxon>
        <taxon>Planctomycetia</taxon>
        <taxon>Planctomycetales</taxon>
        <taxon>Planctomycetaceae</taxon>
        <taxon>Gimesia</taxon>
    </lineage>
</organism>
<protein>
    <submittedName>
        <fullName evidence="1">Uncharacterized protein</fullName>
    </submittedName>
</protein>
<evidence type="ECO:0000313" key="2">
    <source>
        <dbReference type="Proteomes" id="UP000318704"/>
    </source>
</evidence>
<sequence>MALCHSGVLNRLITFERILEPYLCNIKLEFLLTDIMSE</sequence>
<dbReference type="AlphaFoldDB" id="A0A517W3V4"/>
<dbReference type="EMBL" id="CP037920">
    <property type="protein sequence ID" value="QDT99928.1"/>
    <property type="molecule type" value="Genomic_DNA"/>
</dbReference>
<reference evidence="1 2" key="1">
    <citation type="submission" date="2019-03" db="EMBL/GenBank/DDBJ databases">
        <title>Deep-cultivation of Planctomycetes and their phenomic and genomic characterization uncovers novel biology.</title>
        <authorList>
            <person name="Wiegand S."/>
            <person name="Jogler M."/>
            <person name="Boedeker C."/>
            <person name="Pinto D."/>
            <person name="Vollmers J."/>
            <person name="Rivas-Marin E."/>
            <person name="Kohn T."/>
            <person name="Peeters S.H."/>
            <person name="Heuer A."/>
            <person name="Rast P."/>
            <person name="Oberbeckmann S."/>
            <person name="Bunk B."/>
            <person name="Jeske O."/>
            <person name="Meyerdierks A."/>
            <person name="Storesund J.E."/>
            <person name="Kallscheuer N."/>
            <person name="Luecker S."/>
            <person name="Lage O.M."/>
            <person name="Pohl T."/>
            <person name="Merkel B.J."/>
            <person name="Hornburger P."/>
            <person name="Mueller R.-W."/>
            <person name="Bruemmer F."/>
            <person name="Labrenz M."/>
            <person name="Spormann A.M."/>
            <person name="Op den Camp H."/>
            <person name="Overmann J."/>
            <person name="Amann R."/>
            <person name="Jetten M.S.M."/>
            <person name="Mascher T."/>
            <person name="Medema M.H."/>
            <person name="Devos D.P."/>
            <person name="Kaster A.-K."/>
            <person name="Ovreas L."/>
            <person name="Rohde M."/>
            <person name="Galperin M.Y."/>
            <person name="Jogler C."/>
        </authorList>
    </citation>
    <scope>NUCLEOTIDE SEQUENCE [LARGE SCALE GENOMIC DNA]</scope>
    <source>
        <strain evidence="1 2">V144</strain>
    </source>
</reference>
<accession>A0A517W3V4</accession>
<name>A0A517W3V4_9PLAN</name>
<dbReference type="Proteomes" id="UP000318704">
    <property type="component" value="Chromosome"/>
</dbReference>
<proteinExistence type="predicted"/>
<evidence type="ECO:0000313" key="1">
    <source>
        <dbReference type="EMBL" id="QDT99928.1"/>
    </source>
</evidence>